<dbReference type="PANTHER" id="PTHR42760">
    <property type="entry name" value="SHORT-CHAIN DEHYDROGENASES/REDUCTASES FAMILY MEMBER"/>
    <property type="match status" value="1"/>
</dbReference>
<dbReference type="STRING" id="1789224.BFG52_04965"/>
<dbReference type="Pfam" id="PF13561">
    <property type="entry name" value="adh_short_C2"/>
    <property type="match status" value="1"/>
</dbReference>
<dbReference type="InterPro" id="IPR020904">
    <property type="entry name" value="Sc_DH/Rdtase_CS"/>
</dbReference>
<dbReference type="NCBIfam" id="NF005559">
    <property type="entry name" value="PRK07231.1"/>
    <property type="match status" value="1"/>
</dbReference>
<dbReference type="PANTHER" id="PTHR42760:SF133">
    <property type="entry name" value="3-OXOACYL-[ACYL-CARRIER-PROTEIN] REDUCTASE"/>
    <property type="match status" value="1"/>
</dbReference>
<dbReference type="Proteomes" id="UP000093391">
    <property type="component" value="Chromosome"/>
</dbReference>
<keyword evidence="5" id="KW-1185">Reference proteome</keyword>
<dbReference type="InterPro" id="IPR036291">
    <property type="entry name" value="NAD(P)-bd_dom_sf"/>
</dbReference>
<dbReference type="FunFam" id="3.40.50.720:FF:000084">
    <property type="entry name" value="Short-chain dehydrogenase reductase"/>
    <property type="match status" value="1"/>
</dbReference>
<dbReference type="KEGG" id="ala:BFG52_04965"/>
<evidence type="ECO:0000256" key="1">
    <source>
        <dbReference type="ARBA" id="ARBA00006484"/>
    </source>
</evidence>
<feature type="domain" description="Ketoreductase" evidence="3">
    <location>
        <begin position="7"/>
        <end position="178"/>
    </location>
</feature>
<keyword evidence="2" id="KW-0560">Oxidoreductase</keyword>
<gene>
    <name evidence="4" type="ORF">BFG52_04965</name>
</gene>
<evidence type="ECO:0000313" key="5">
    <source>
        <dbReference type="Proteomes" id="UP000093391"/>
    </source>
</evidence>
<dbReference type="Gene3D" id="3.40.50.720">
    <property type="entry name" value="NAD(P)-binding Rossmann-like Domain"/>
    <property type="match status" value="1"/>
</dbReference>
<evidence type="ECO:0000259" key="3">
    <source>
        <dbReference type="SMART" id="SM00822"/>
    </source>
</evidence>
<dbReference type="PRINTS" id="PR00081">
    <property type="entry name" value="GDHRDH"/>
</dbReference>
<dbReference type="EMBL" id="CP016895">
    <property type="protein sequence ID" value="AOA57770.1"/>
    <property type="molecule type" value="Genomic_DNA"/>
</dbReference>
<evidence type="ECO:0000313" key="4">
    <source>
        <dbReference type="EMBL" id="AOA57770.1"/>
    </source>
</evidence>
<dbReference type="PRINTS" id="PR00080">
    <property type="entry name" value="SDRFAMILY"/>
</dbReference>
<dbReference type="RefSeq" id="WP_067553253.1">
    <property type="nucleotide sequence ID" value="NZ_CP016895.1"/>
</dbReference>
<dbReference type="InterPro" id="IPR002347">
    <property type="entry name" value="SDR_fam"/>
</dbReference>
<reference evidence="4 5" key="1">
    <citation type="submission" date="2016-08" db="EMBL/GenBank/DDBJ databases">
        <authorList>
            <person name="Seilhamer J.J."/>
        </authorList>
    </citation>
    <scope>NUCLEOTIDE SEQUENCE [LARGE SCALE GENOMIC DNA]</scope>
    <source>
        <strain evidence="4 5">BRTC-1</strain>
    </source>
</reference>
<dbReference type="PROSITE" id="PS00061">
    <property type="entry name" value="ADH_SHORT"/>
    <property type="match status" value="1"/>
</dbReference>
<evidence type="ECO:0000256" key="2">
    <source>
        <dbReference type="ARBA" id="ARBA00023002"/>
    </source>
</evidence>
<dbReference type="PROSITE" id="PS51257">
    <property type="entry name" value="PROKAR_LIPOPROTEIN"/>
    <property type="match status" value="1"/>
</dbReference>
<comment type="similarity">
    <text evidence="1">Belongs to the short-chain dehydrogenases/reductases (SDR) family.</text>
</comment>
<name>A0A1B2LXV5_9GAMM</name>
<proteinExistence type="inferred from homology"/>
<dbReference type="SUPFAM" id="SSF51735">
    <property type="entry name" value="NAD(P)-binding Rossmann-fold domains"/>
    <property type="match status" value="1"/>
</dbReference>
<dbReference type="SMART" id="SM00822">
    <property type="entry name" value="PKS_KR"/>
    <property type="match status" value="1"/>
</dbReference>
<dbReference type="AlphaFoldDB" id="A0A1B2LXV5"/>
<dbReference type="OrthoDB" id="9809287at2"/>
<organism evidence="4 5">
    <name type="scientific">Acinetobacter larvae</name>
    <dbReference type="NCBI Taxonomy" id="1789224"/>
    <lineage>
        <taxon>Bacteria</taxon>
        <taxon>Pseudomonadati</taxon>
        <taxon>Pseudomonadota</taxon>
        <taxon>Gammaproteobacteria</taxon>
        <taxon>Moraxellales</taxon>
        <taxon>Moraxellaceae</taxon>
        <taxon>Acinetobacter</taxon>
    </lineage>
</organism>
<dbReference type="InterPro" id="IPR057326">
    <property type="entry name" value="KR_dom"/>
</dbReference>
<dbReference type="GO" id="GO:0006633">
    <property type="term" value="P:fatty acid biosynthetic process"/>
    <property type="evidence" value="ECO:0007669"/>
    <property type="project" value="TreeGrafter"/>
</dbReference>
<accession>A0A1B2LXV5</accession>
<protein>
    <submittedName>
        <fullName evidence="4">3-oxoacyl-ACP reductase</fullName>
    </submittedName>
</protein>
<dbReference type="GO" id="GO:0048038">
    <property type="term" value="F:quinone binding"/>
    <property type="evidence" value="ECO:0007669"/>
    <property type="project" value="TreeGrafter"/>
</dbReference>
<dbReference type="GO" id="GO:0016616">
    <property type="term" value="F:oxidoreductase activity, acting on the CH-OH group of donors, NAD or NADP as acceptor"/>
    <property type="evidence" value="ECO:0007669"/>
    <property type="project" value="UniProtKB-ARBA"/>
</dbReference>
<sequence length="246" mass="26170">MFNFQGKTVVITGASGGIAVSCIEKLYQAGAQLLLTDIQLPALQQLAARLDPSAQRILTLAQDVADSAQADAVMQVAAERFGGIDILIPCAGLYRACALKEMSDQEWSKVTAVNLDGVFYSIRAAIPYLHQGGAIVNVTSMAGHKGSYHHGHYAASKGAVLNLTRTLAMELAPHIRVNNVSPGLIDTPMIQALMQEKGEQLLAQTPLHRLGRADEVADAILYLASDFASFITGETLHVNGGLYIAS</sequence>